<name>A0ABS6D1G6_9FIRM</name>
<comment type="caution">
    <text evidence="2">The sequence shown here is derived from an EMBL/GenBank/DDBJ whole genome shotgun (WGS) entry which is preliminary data.</text>
</comment>
<accession>A0ABS6D1G6</accession>
<dbReference type="InterPro" id="IPR004360">
    <property type="entry name" value="Glyas_Fos-R_dOase_dom"/>
</dbReference>
<protein>
    <submittedName>
        <fullName evidence="2">VOC family protein</fullName>
    </submittedName>
</protein>
<dbReference type="InterPro" id="IPR037523">
    <property type="entry name" value="VOC_core"/>
</dbReference>
<sequence length="128" mass="14844">MYKTITTNIMVDSVKESMEFYEKKLGFTPVVTVPNESEDFNFAIIVKDDISIMFQSKESLEEEYPSLQTDLIKPAFTLFITVDDVKELYEELKGNVEVVKELHQTFYGKDEFAVFDNNHNILTISSHE</sequence>
<proteinExistence type="predicted"/>
<evidence type="ECO:0000313" key="3">
    <source>
        <dbReference type="Proteomes" id="UP000723714"/>
    </source>
</evidence>
<organism evidence="2 3">
    <name type="scientific">Faecalicatena faecalis</name>
    <dbReference type="NCBI Taxonomy" id="2726362"/>
    <lineage>
        <taxon>Bacteria</taxon>
        <taxon>Bacillati</taxon>
        <taxon>Bacillota</taxon>
        <taxon>Clostridia</taxon>
        <taxon>Lachnospirales</taxon>
        <taxon>Lachnospiraceae</taxon>
        <taxon>Faecalicatena</taxon>
    </lineage>
</organism>
<reference evidence="2 3" key="1">
    <citation type="submission" date="2021-06" db="EMBL/GenBank/DDBJ databases">
        <title>Faecalicatena sp. nov. isolated from porcine feces.</title>
        <authorList>
            <person name="Oh B.S."/>
            <person name="Lee J.H."/>
        </authorList>
    </citation>
    <scope>NUCLEOTIDE SEQUENCE [LARGE SCALE GENOMIC DNA]</scope>
    <source>
        <strain evidence="2 3">AGMB00832</strain>
    </source>
</reference>
<feature type="domain" description="VOC" evidence="1">
    <location>
        <begin position="1"/>
        <end position="127"/>
    </location>
</feature>
<gene>
    <name evidence="2" type="ORF">HGO97_006370</name>
</gene>
<dbReference type="PROSITE" id="PS51819">
    <property type="entry name" value="VOC"/>
    <property type="match status" value="1"/>
</dbReference>
<dbReference type="Pfam" id="PF00903">
    <property type="entry name" value="Glyoxalase"/>
    <property type="match status" value="1"/>
</dbReference>
<keyword evidence="3" id="KW-1185">Reference proteome</keyword>
<dbReference type="Proteomes" id="UP000723714">
    <property type="component" value="Unassembled WGS sequence"/>
</dbReference>
<dbReference type="RefSeq" id="WP_216240443.1">
    <property type="nucleotide sequence ID" value="NZ_JABACJ020000004.1"/>
</dbReference>
<evidence type="ECO:0000259" key="1">
    <source>
        <dbReference type="PROSITE" id="PS51819"/>
    </source>
</evidence>
<evidence type="ECO:0000313" key="2">
    <source>
        <dbReference type="EMBL" id="MBU3875435.1"/>
    </source>
</evidence>
<dbReference type="EMBL" id="JABACJ020000004">
    <property type="protein sequence ID" value="MBU3875435.1"/>
    <property type="molecule type" value="Genomic_DNA"/>
</dbReference>